<evidence type="ECO:0000256" key="9">
    <source>
        <dbReference type="ARBA" id="ARBA00022840"/>
    </source>
</evidence>
<evidence type="ECO:0000259" key="13">
    <source>
        <dbReference type="PROSITE" id="PS50109"/>
    </source>
</evidence>
<comment type="subcellular location">
    <subcellularLocation>
        <location evidence="2">Cell inner membrane</location>
        <topology evidence="2">Multi-pass membrane protein</topology>
    </subcellularLocation>
</comment>
<dbReference type="Gene3D" id="3.30.565.10">
    <property type="entry name" value="Histidine kinase-like ATPase, C-terminal domain"/>
    <property type="match status" value="1"/>
</dbReference>
<dbReference type="EMBL" id="AP018786">
    <property type="protein sequence ID" value="BBF22349.1"/>
    <property type="molecule type" value="Genomic_DNA"/>
</dbReference>
<dbReference type="Pfam" id="PF00512">
    <property type="entry name" value="HisKA"/>
    <property type="match status" value="1"/>
</dbReference>
<dbReference type="SMART" id="SM00388">
    <property type="entry name" value="HisKA"/>
    <property type="match status" value="1"/>
</dbReference>
<dbReference type="PANTHER" id="PTHR45436">
    <property type="entry name" value="SENSOR HISTIDINE KINASE YKOH"/>
    <property type="match status" value="1"/>
</dbReference>
<dbReference type="GO" id="GO:0005886">
    <property type="term" value="C:plasma membrane"/>
    <property type="evidence" value="ECO:0007669"/>
    <property type="project" value="UniProtKB-SubCell"/>
</dbReference>
<dbReference type="Gene3D" id="1.10.287.130">
    <property type="match status" value="1"/>
</dbReference>
<dbReference type="InterPro" id="IPR036097">
    <property type="entry name" value="HisK_dim/P_sf"/>
</dbReference>
<dbReference type="InterPro" id="IPR004358">
    <property type="entry name" value="Sig_transdc_His_kin-like_C"/>
</dbReference>
<dbReference type="PRINTS" id="PR00344">
    <property type="entry name" value="BCTRLSENSOR"/>
</dbReference>
<dbReference type="InterPro" id="IPR050428">
    <property type="entry name" value="TCS_sensor_his_kinase"/>
</dbReference>
<reference evidence="15 16" key="1">
    <citation type="journal article" date="2018" name="Int. J. Syst. Evol. Microbiol.">
        <title>Mesosutterella multiformis gen. nov., sp. nov., a member of the family Sutterellaceae and Sutterella megalosphaeroides sp. nov., isolated from human faeces.</title>
        <authorList>
            <person name="Sakamoto M."/>
            <person name="Ikeyama N."/>
            <person name="Kunihiro T."/>
            <person name="Iino T."/>
            <person name="Yuki M."/>
            <person name="Ohkuma M."/>
        </authorList>
    </citation>
    <scope>NUCLEOTIDE SEQUENCE [LARGE SCALE GENOMIC DNA]</scope>
    <source>
        <strain evidence="15 16">6FBBBH3</strain>
    </source>
</reference>
<dbReference type="FunFam" id="3.30.565.10:FF:000006">
    <property type="entry name" value="Sensor histidine kinase WalK"/>
    <property type="match status" value="1"/>
</dbReference>
<keyword evidence="6" id="KW-0812">Transmembrane</keyword>
<keyword evidence="16" id="KW-1185">Reference proteome</keyword>
<dbReference type="CDD" id="cd00075">
    <property type="entry name" value="HATPase"/>
    <property type="match status" value="1"/>
</dbReference>
<sequence>MRDSPSARLLPLPPGSWDGTTREFAMTSIRRKLLLTLLGALLAAGFTTAAATFFSAQAEFNEFLDTHLKETAESLGESVRNSAFPINPSPHMTIVGDAESYQIVIQVYDSATNSVWHREGSPSLPLPEGPGFGLEQVDGKSWRTYAVAAGPLIITVGQDTAVRTNLAATAAFRVLQPLCLLLPFIAIAVWIVVGEGLAPLERTARSVARRSPTSLTPISTKGLPSELLGLVSAINQLLERLEQSLSAQQRFASDAAHELRTPLTALKLQVQLAQRAKTPEAREKCFVRLNEGINRATRLVQQLLTLARLDPDASKKPMSTLRLEAIAQSVTEDMQPIAAQKNITVEARTEPAHLDGMEDAVRLMVANLTDNAIRYTPEGGRIEIRTHSEGDRSVIEVCDNGPGINPEERQRVFDRFYRALGTKTSGTGLGLAIVKRIVDIHHGRITIEDGLEGRGTTFRIDFPTLGASSPDNA</sequence>
<evidence type="ECO:0000256" key="10">
    <source>
        <dbReference type="ARBA" id="ARBA00022989"/>
    </source>
</evidence>
<feature type="domain" description="Histidine kinase" evidence="13">
    <location>
        <begin position="254"/>
        <end position="466"/>
    </location>
</feature>
<evidence type="ECO:0000256" key="2">
    <source>
        <dbReference type="ARBA" id="ARBA00004429"/>
    </source>
</evidence>
<dbReference type="InterPro" id="IPR036890">
    <property type="entry name" value="HATPase_C_sf"/>
</dbReference>
<name>A0A2Z6I7N8_9BURK</name>
<dbReference type="AlphaFoldDB" id="A0A2Z6I7N8"/>
<feature type="domain" description="HAMP" evidence="14">
    <location>
        <begin position="194"/>
        <end position="246"/>
    </location>
</feature>
<dbReference type="Pfam" id="PF08521">
    <property type="entry name" value="2CSK_N"/>
    <property type="match status" value="1"/>
</dbReference>
<evidence type="ECO:0000256" key="4">
    <source>
        <dbReference type="ARBA" id="ARBA00022553"/>
    </source>
</evidence>
<dbReference type="SUPFAM" id="SSF55874">
    <property type="entry name" value="ATPase domain of HSP90 chaperone/DNA topoisomerase II/histidine kinase"/>
    <property type="match status" value="1"/>
</dbReference>
<comment type="catalytic activity">
    <reaction evidence="1">
        <text>ATP + protein L-histidine = ADP + protein N-phospho-L-histidine.</text>
        <dbReference type="EC" id="2.7.13.3"/>
    </reaction>
</comment>
<keyword evidence="8 15" id="KW-0418">Kinase</keyword>
<evidence type="ECO:0000256" key="5">
    <source>
        <dbReference type="ARBA" id="ARBA00022679"/>
    </source>
</evidence>
<gene>
    <name evidence="15" type="ORF">SUTMEG_02400</name>
</gene>
<evidence type="ECO:0000256" key="3">
    <source>
        <dbReference type="ARBA" id="ARBA00012438"/>
    </source>
</evidence>
<dbReference type="FunFam" id="1.10.287.130:FF:000035">
    <property type="entry name" value="Two-component sensor histidine kinase"/>
    <property type="match status" value="1"/>
</dbReference>
<dbReference type="Proteomes" id="UP000271003">
    <property type="component" value="Chromosome"/>
</dbReference>
<evidence type="ECO:0000256" key="1">
    <source>
        <dbReference type="ARBA" id="ARBA00000085"/>
    </source>
</evidence>
<keyword evidence="5" id="KW-0808">Transferase</keyword>
<dbReference type="CDD" id="cd00082">
    <property type="entry name" value="HisKA"/>
    <property type="match status" value="1"/>
</dbReference>
<dbReference type="KEGG" id="sutt:SUTMEG_02400"/>
<dbReference type="SUPFAM" id="SSF47384">
    <property type="entry name" value="Homodimeric domain of signal transducing histidine kinase"/>
    <property type="match status" value="1"/>
</dbReference>
<keyword evidence="11" id="KW-0902">Two-component regulatory system</keyword>
<dbReference type="GO" id="GO:0005524">
    <property type="term" value="F:ATP binding"/>
    <property type="evidence" value="ECO:0007669"/>
    <property type="project" value="UniProtKB-KW"/>
</dbReference>
<keyword evidence="7" id="KW-0547">Nucleotide-binding</keyword>
<evidence type="ECO:0000256" key="11">
    <source>
        <dbReference type="ARBA" id="ARBA00023012"/>
    </source>
</evidence>
<evidence type="ECO:0000256" key="6">
    <source>
        <dbReference type="ARBA" id="ARBA00022692"/>
    </source>
</evidence>
<dbReference type="InterPro" id="IPR013727">
    <property type="entry name" value="2CSK_N"/>
</dbReference>
<dbReference type="SMART" id="SM00387">
    <property type="entry name" value="HATPase_c"/>
    <property type="match status" value="1"/>
</dbReference>
<keyword evidence="10" id="KW-1133">Transmembrane helix</keyword>
<dbReference type="Pfam" id="PF02518">
    <property type="entry name" value="HATPase_c"/>
    <property type="match status" value="1"/>
</dbReference>
<dbReference type="InterPro" id="IPR003660">
    <property type="entry name" value="HAMP_dom"/>
</dbReference>
<protein>
    <recommendedName>
        <fullName evidence="3">histidine kinase</fullName>
        <ecNumber evidence="3">2.7.13.3</ecNumber>
    </recommendedName>
</protein>
<dbReference type="EC" id="2.7.13.3" evidence="3"/>
<evidence type="ECO:0000313" key="16">
    <source>
        <dbReference type="Proteomes" id="UP000271003"/>
    </source>
</evidence>
<proteinExistence type="predicted"/>
<evidence type="ECO:0000256" key="8">
    <source>
        <dbReference type="ARBA" id="ARBA00022777"/>
    </source>
</evidence>
<organism evidence="15 16">
    <name type="scientific">Sutterella megalosphaeroides</name>
    <dbReference type="NCBI Taxonomy" id="2494234"/>
    <lineage>
        <taxon>Bacteria</taxon>
        <taxon>Pseudomonadati</taxon>
        <taxon>Pseudomonadota</taxon>
        <taxon>Betaproteobacteria</taxon>
        <taxon>Burkholderiales</taxon>
        <taxon>Sutterellaceae</taxon>
        <taxon>Sutterella</taxon>
    </lineage>
</organism>
<dbReference type="PROSITE" id="PS50885">
    <property type="entry name" value="HAMP"/>
    <property type="match status" value="1"/>
</dbReference>
<evidence type="ECO:0000256" key="7">
    <source>
        <dbReference type="ARBA" id="ARBA00022741"/>
    </source>
</evidence>
<dbReference type="GO" id="GO:0000155">
    <property type="term" value="F:phosphorelay sensor kinase activity"/>
    <property type="evidence" value="ECO:0007669"/>
    <property type="project" value="InterPro"/>
</dbReference>
<dbReference type="PROSITE" id="PS50109">
    <property type="entry name" value="HIS_KIN"/>
    <property type="match status" value="1"/>
</dbReference>
<dbReference type="InterPro" id="IPR003661">
    <property type="entry name" value="HisK_dim/P_dom"/>
</dbReference>
<dbReference type="InterPro" id="IPR005467">
    <property type="entry name" value="His_kinase_dom"/>
</dbReference>
<evidence type="ECO:0000259" key="14">
    <source>
        <dbReference type="PROSITE" id="PS50885"/>
    </source>
</evidence>
<keyword evidence="12" id="KW-0472">Membrane</keyword>
<keyword evidence="4" id="KW-0597">Phosphoprotein</keyword>
<accession>A0A2Z6I7N8</accession>
<evidence type="ECO:0000256" key="12">
    <source>
        <dbReference type="ARBA" id="ARBA00023136"/>
    </source>
</evidence>
<dbReference type="PANTHER" id="PTHR45436:SF14">
    <property type="entry name" value="SENSOR PROTEIN QSEC"/>
    <property type="match status" value="1"/>
</dbReference>
<dbReference type="InterPro" id="IPR003594">
    <property type="entry name" value="HATPase_dom"/>
</dbReference>
<keyword evidence="9" id="KW-0067">ATP-binding</keyword>
<evidence type="ECO:0000313" key="15">
    <source>
        <dbReference type="EMBL" id="BBF22349.1"/>
    </source>
</evidence>